<feature type="domain" description="Myb-like" evidence="1">
    <location>
        <begin position="59"/>
        <end position="100"/>
    </location>
</feature>
<dbReference type="PROSITE" id="PS51294">
    <property type="entry name" value="HTH_MYB"/>
    <property type="match status" value="2"/>
</dbReference>
<dbReference type="STRING" id="2903.R1FRR3"/>
<dbReference type="InterPro" id="IPR050560">
    <property type="entry name" value="MYB_TF"/>
</dbReference>
<dbReference type="InterPro" id="IPR017930">
    <property type="entry name" value="Myb_dom"/>
</dbReference>
<evidence type="ECO:0000313" key="4">
    <source>
        <dbReference type="Proteomes" id="UP000013827"/>
    </source>
</evidence>
<evidence type="ECO:0000313" key="3">
    <source>
        <dbReference type="EnsemblProtists" id="EOD41810"/>
    </source>
</evidence>
<dbReference type="OMA" id="HAIRNRY"/>
<dbReference type="PANTHER" id="PTHR45614">
    <property type="entry name" value="MYB PROTEIN-RELATED"/>
    <property type="match status" value="1"/>
</dbReference>
<dbReference type="Proteomes" id="UP000013827">
    <property type="component" value="Unassembled WGS sequence"/>
</dbReference>
<keyword evidence="4" id="KW-1185">Reference proteome</keyword>
<dbReference type="KEGG" id="ehx:EMIHUDRAFT_58494"/>
<dbReference type="eggNOG" id="KOG0048">
    <property type="taxonomic scope" value="Eukaryota"/>
</dbReference>
<dbReference type="Pfam" id="PF00249">
    <property type="entry name" value="Myb_DNA-binding"/>
    <property type="match status" value="2"/>
</dbReference>
<evidence type="ECO:0000259" key="1">
    <source>
        <dbReference type="PROSITE" id="PS50090"/>
    </source>
</evidence>
<reference evidence="4" key="1">
    <citation type="journal article" date="2013" name="Nature">
        <title>Pan genome of the phytoplankton Emiliania underpins its global distribution.</title>
        <authorList>
            <person name="Read B.A."/>
            <person name="Kegel J."/>
            <person name="Klute M.J."/>
            <person name="Kuo A."/>
            <person name="Lefebvre S.C."/>
            <person name="Maumus F."/>
            <person name="Mayer C."/>
            <person name="Miller J."/>
            <person name="Monier A."/>
            <person name="Salamov A."/>
            <person name="Young J."/>
            <person name="Aguilar M."/>
            <person name="Claverie J.M."/>
            <person name="Frickenhaus S."/>
            <person name="Gonzalez K."/>
            <person name="Herman E.K."/>
            <person name="Lin Y.C."/>
            <person name="Napier J."/>
            <person name="Ogata H."/>
            <person name="Sarno A.F."/>
            <person name="Shmutz J."/>
            <person name="Schroeder D."/>
            <person name="de Vargas C."/>
            <person name="Verret F."/>
            <person name="von Dassow P."/>
            <person name="Valentin K."/>
            <person name="Van de Peer Y."/>
            <person name="Wheeler G."/>
            <person name="Dacks J.B."/>
            <person name="Delwiche C.F."/>
            <person name="Dyhrman S.T."/>
            <person name="Glockner G."/>
            <person name="John U."/>
            <person name="Richards T."/>
            <person name="Worden A.Z."/>
            <person name="Zhang X."/>
            <person name="Grigoriev I.V."/>
            <person name="Allen A.E."/>
            <person name="Bidle K."/>
            <person name="Borodovsky M."/>
            <person name="Bowler C."/>
            <person name="Brownlee C."/>
            <person name="Cock J.M."/>
            <person name="Elias M."/>
            <person name="Gladyshev V.N."/>
            <person name="Groth M."/>
            <person name="Guda C."/>
            <person name="Hadaegh A."/>
            <person name="Iglesias-Rodriguez M.D."/>
            <person name="Jenkins J."/>
            <person name="Jones B.M."/>
            <person name="Lawson T."/>
            <person name="Leese F."/>
            <person name="Lindquist E."/>
            <person name="Lobanov A."/>
            <person name="Lomsadze A."/>
            <person name="Malik S.B."/>
            <person name="Marsh M.E."/>
            <person name="Mackinder L."/>
            <person name="Mock T."/>
            <person name="Mueller-Roeber B."/>
            <person name="Pagarete A."/>
            <person name="Parker M."/>
            <person name="Probert I."/>
            <person name="Quesneville H."/>
            <person name="Raines C."/>
            <person name="Rensing S.A."/>
            <person name="Riano-Pachon D.M."/>
            <person name="Richier S."/>
            <person name="Rokitta S."/>
            <person name="Shiraiwa Y."/>
            <person name="Soanes D.M."/>
            <person name="van der Giezen M."/>
            <person name="Wahlund T.M."/>
            <person name="Williams B."/>
            <person name="Wilson W."/>
            <person name="Wolfe G."/>
            <person name="Wurch L.L."/>
        </authorList>
    </citation>
    <scope>NUCLEOTIDE SEQUENCE</scope>
</reference>
<sequence>RNGPERKEWTAEEDDVIRTGVATHGLRWRKIAQMLPGRSDDAVRNRWNRLKGEAWEEARVSWTRAEDAIIVNSVAEVGHKWFQIAQRLPGRTDHAIRNRY</sequence>
<dbReference type="RefSeq" id="XP_005794239.1">
    <property type="nucleotide sequence ID" value="XM_005794182.1"/>
</dbReference>
<dbReference type="PROSITE" id="PS50090">
    <property type="entry name" value="MYB_LIKE"/>
    <property type="match status" value="2"/>
</dbReference>
<dbReference type="GO" id="GO:0000981">
    <property type="term" value="F:DNA-binding transcription factor activity, RNA polymerase II-specific"/>
    <property type="evidence" value="ECO:0007669"/>
    <property type="project" value="TreeGrafter"/>
</dbReference>
<dbReference type="PaxDb" id="2903-EOD41810"/>
<dbReference type="EnsemblProtists" id="EOD41810">
    <property type="protein sequence ID" value="EOD41810"/>
    <property type="gene ID" value="EMIHUDRAFT_58494"/>
</dbReference>
<protein>
    <submittedName>
        <fullName evidence="3">Uncharacterized protein</fullName>
    </submittedName>
</protein>
<evidence type="ECO:0000259" key="2">
    <source>
        <dbReference type="PROSITE" id="PS51294"/>
    </source>
</evidence>
<name>A0A0D3L1C5_EMIH1</name>
<proteinExistence type="predicted"/>
<feature type="domain" description="Myb-like" evidence="1">
    <location>
        <begin position="1"/>
        <end position="51"/>
    </location>
</feature>
<dbReference type="GO" id="GO:0000978">
    <property type="term" value="F:RNA polymerase II cis-regulatory region sequence-specific DNA binding"/>
    <property type="evidence" value="ECO:0007669"/>
    <property type="project" value="TreeGrafter"/>
</dbReference>
<accession>A0A0D3L1C5</accession>
<dbReference type="GeneID" id="17287080"/>
<reference evidence="3" key="2">
    <citation type="submission" date="2024-10" db="UniProtKB">
        <authorList>
            <consortium name="EnsemblProtists"/>
        </authorList>
    </citation>
    <scope>IDENTIFICATION</scope>
</reference>
<dbReference type="InterPro" id="IPR009057">
    <property type="entry name" value="Homeodomain-like_sf"/>
</dbReference>
<feature type="domain" description="HTH myb-type" evidence="2">
    <location>
        <begin position="1"/>
        <end position="55"/>
    </location>
</feature>
<organism evidence="3 4">
    <name type="scientific">Emiliania huxleyi (strain CCMP1516)</name>
    <dbReference type="NCBI Taxonomy" id="280463"/>
    <lineage>
        <taxon>Eukaryota</taxon>
        <taxon>Haptista</taxon>
        <taxon>Haptophyta</taxon>
        <taxon>Prymnesiophyceae</taxon>
        <taxon>Isochrysidales</taxon>
        <taxon>Noelaerhabdaceae</taxon>
        <taxon>Emiliania</taxon>
    </lineage>
</organism>
<dbReference type="HOGENOM" id="CLU_028567_26_4_1"/>
<dbReference type="GO" id="GO:0005634">
    <property type="term" value="C:nucleus"/>
    <property type="evidence" value="ECO:0007669"/>
    <property type="project" value="TreeGrafter"/>
</dbReference>
<dbReference type="SUPFAM" id="SSF46689">
    <property type="entry name" value="Homeodomain-like"/>
    <property type="match status" value="1"/>
</dbReference>
<dbReference type="SMART" id="SM00717">
    <property type="entry name" value="SANT"/>
    <property type="match status" value="2"/>
</dbReference>
<dbReference type="AlphaFoldDB" id="A0A0D3L1C5"/>
<feature type="domain" description="HTH myb-type" evidence="2">
    <location>
        <begin position="59"/>
        <end position="100"/>
    </location>
</feature>
<dbReference type="Gene3D" id="1.10.10.60">
    <property type="entry name" value="Homeodomain-like"/>
    <property type="match status" value="2"/>
</dbReference>
<dbReference type="CDD" id="cd00167">
    <property type="entry name" value="SANT"/>
    <property type="match status" value="2"/>
</dbReference>
<dbReference type="PANTHER" id="PTHR45614:SF241">
    <property type="entry name" value="MYB-LIKE DNA-BINDING PROTEIN"/>
    <property type="match status" value="1"/>
</dbReference>
<dbReference type="InterPro" id="IPR001005">
    <property type="entry name" value="SANT/Myb"/>
</dbReference>